<comment type="caution">
    <text evidence="7">The sequence shown here is derived from an EMBL/GenBank/DDBJ whole genome shotgun (WGS) entry which is preliminary data.</text>
</comment>
<evidence type="ECO:0000256" key="6">
    <source>
        <dbReference type="SAM" id="Phobius"/>
    </source>
</evidence>
<dbReference type="Proteomes" id="UP001220324">
    <property type="component" value="Unassembled WGS sequence"/>
</dbReference>
<evidence type="ECO:0000313" key="7">
    <source>
        <dbReference type="EMBL" id="KAJ5533114.1"/>
    </source>
</evidence>
<evidence type="ECO:0000256" key="5">
    <source>
        <dbReference type="SAM" id="MobiDB-lite"/>
    </source>
</evidence>
<dbReference type="PANTHER" id="PTHR15549:SF26">
    <property type="entry name" value="AXIAL BUDDING PATTERN PROTEIN 2-RELATED"/>
    <property type="match status" value="1"/>
</dbReference>
<keyword evidence="4 6" id="KW-0472">Membrane</keyword>
<keyword evidence="3 6" id="KW-1133">Transmembrane helix</keyword>
<dbReference type="AlphaFoldDB" id="A0AAD6CS38"/>
<keyword evidence="8" id="KW-1185">Reference proteome</keyword>
<gene>
    <name evidence="7" type="ORF">N7494_009666</name>
</gene>
<protein>
    <submittedName>
        <fullName evidence="7">Uncharacterized protein</fullName>
    </submittedName>
</protein>
<dbReference type="PANTHER" id="PTHR15549">
    <property type="entry name" value="PAIRED IMMUNOGLOBULIN-LIKE TYPE 2 RECEPTOR"/>
    <property type="match status" value="1"/>
</dbReference>
<feature type="region of interest" description="Disordered" evidence="5">
    <location>
        <begin position="120"/>
        <end position="167"/>
    </location>
</feature>
<evidence type="ECO:0000256" key="1">
    <source>
        <dbReference type="ARBA" id="ARBA00004167"/>
    </source>
</evidence>
<feature type="transmembrane region" description="Helical" evidence="6">
    <location>
        <begin position="172"/>
        <end position="195"/>
    </location>
</feature>
<organism evidence="7 8">
    <name type="scientific">Penicillium frequentans</name>
    <dbReference type="NCBI Taxonomy" id="3151616"/>
    <lineage>
        <taxon>Eukaryota</taxon>
        <taxon>Fungi</taxon>
        <taxon>Dikarya</taxon>
        <taxon>Ascomycota</taxon>
        <taxon>Pezizomycotina</taxon>
        <taxon>Eurotiomycetes</taxon>
        <taxon>Eurotiomycetidae</taxon>
        <taxon>Eurotiales</taxon>
        <taxon>Aspergillaceae</taxon>
        <taxon>Penicillium</taxon>
    </lineage>
</organism>
<evidence type="ECO:0000313" key="8">
    <source>
        <dbReference type="Proteomes" id="UP001220324"/>
    </source>
</evidence>
<evidence type="ECO:0000256" key="3">
    <source>
        <dbReference type="ARBA" id="ARBA00022989"/>
    </source>
</evidence>
<reference evidence="7 8" key="1">
    <citation type="journal article" date="2023" name="IMA Fungus">
        <title>Comparative genomic study of the Penicillium genus elucidates a diverse pangenome and 15 lateral gene transfer events.</title>
        <authorList>
            <person name="Petersen C."/>
            <person name="Sorensen T."/>
            <person name="Nielsen M.R."/>
            <person name="Sondergaard T.E."/>
            <person name="Sorensen J.L."/>
            <person name="Fitzpatrick D.A."/>
            <person name="Frisvad J.C."/>
            <person name="Nielsen K.L."/>
        </authorList>
    </citation>
    <scope>NUCLEOTIDE SEQUENCE [LARGE SCALE GENOMIC DNA]</scope>
    <source>
        <strain evidence="7 8">IBT 35679</strain>
    </source>
</reference>
<evidence type="ECO:0000256" key="4">
    <source>
        <dbReference type="ARBA" id="ARBA00023136"/>
    </source>
</evidence>
<name>A0AAD6CS38_9EURO</name>
<dbReference type="GO" id="GO:0016020">
    <property type="term" value="C:membrane"/>
    <property type="evidence" value="ECO:0007669"/>
    <property type="project" value="UniProtKB-SubCell"/>
</dbReference>
<proteinExistence type="predicted"/>
<sequence>MSSSDNIGYSIRNNGTCASTEVDCGQTWHPYHACCPAGTFCPSGQSNVICCDSNANCLDYFKDDPHCANSTANLYKANGYFCCAEGLSAFELKTGFVGCTDDISALGAGASLLAISSSGSTTPTATPTSSASSRATTPVLTTASTTKAAASTSPTSTALSNKGSSSTTNTGAIAGAVVGSVAAVVIIVGLLWFFLRHRSKARQSTEPSVATVYEEAPPYTATQHNAPTKIRGPLMMELDSSKHTGVVELPGHGQYR</sequence>
<comment type="subcellular location">
    <subcellularLocation>
        <location evidence="1">Membrane</location>
        <topology evidence="1">Single-pass membrane protein</topology>
    </subcellularLocation>
</comment>
<dbReference type="InterPro" id="IPR051694">
    <property type="entry name" value="Immunoregulatory_rcpt-like"/>
</dbReference>
<evidence type="ECO:0000256" key="2">
    <source>
        <dbReference type="ARBA" id="ARBA00022692"/>
    </source>
</evidence>
<dbReference type="GO" id="GO:0071944">
    <property type="term" value="C:cell periphery"/>
    <property type="evidence" value="ECO:0007669"/>
    <property type="project" value="UniProtKB-ARBA"/>
</dbReference>
<keyword evidence="2 6" id="KW-0812">Transmembrane</keyword>
<accession>A0AAD6CS38</accession>
<dbReference type="EMBL" id="JAQIZZ010000007">
    <property type="protein sequence ID" value="KAJ5533114.1"/>
    <property type="molecule type" value="Genomic_DNA"/>
</dbReference>